<accession>A0A182T4D0</accession>
<reference evidence="1" key="2">
    <citation type="submission" date="2020-05" db="UniProtKB">
        <authorList>
            <consortium name="EnsemblMetazoa"/>
        </authorList>
    </citation>
    <scope>IDENTIFICATION</scope>
    <source>
        <strain evidence="1">maculatus3</strain>
    </source>
</reference>
<dbReference type="Proteomes" id="UP000075901">
    <property type="component" value="Unassembled WGS sequence"/>
</dbReference>
<protein>
    <submittedName>
        <fullName evidence="1">Uncharacterized protein</fullName>
    </submittedName>
</protein>
<organism evidence="1 2">
    <name type="scientific">Anopheles maculatus</name>
    <dbReference type="NCBI Taxonomy" id="74869"/>
    <lineage>
        <taxon>Eukaryota</taxon>
        <taxon>Metazoa</taxon>
        <taxon>Ecdysozoa</taxon>
        <taxon>Arthropoda</taxon>
        <taxon>Hexapoda</taxon>
        <taxon>Insecta</taxon>
        <taxon>Pterygota</taxon>
        <taxon>Neoptera</taxon>
        <taxon>Endopterygota</taxon>
        <taxon>Diptera</taxon>
        <taxon>Nematocera</taxon>
        <taxon>Culicoidea</taxon>
        <taxon>Culicidae</taxon>
        <taxon>Anophelinae</taxon>
        <taxon>Anopheles</taxon>
        <taxon>Anopheles maculatus group</taxon>
    </lineage>
</organism>
<proteinExistence type="predicted"/>
<dbReference type="EnsemblMetazoa" id="AMAM019384-RA">
    <property type="protein sequence ID" value="AMAM019384-PA"/>
    <property type="gene ID" value="AMAM019384"/>
</dbReference>
<sequence>MVLTKQQQHTYLGGGSGLRCRRSVAGLLSTCAMGGMADGGCTLAADVAEPPANVPVEPYNPPEPAADPINELNHPVCLVVVVVVCLTIVSSIVRTENGVPKWGTCMNERSSSNSSDRYGD</sequence>
<dbReference type="AlphaFoldDB" id="A0A182T4D0"/>
<evidence type="ECO:0000313" key="2">
    <source>
        <dbReference type="Proteomes" id="UP000075901"/>
    </source>
</evidence>
<dbReference type="VEuPathDB" id="VectorBase:AMAM019384"/>
<evidence type="ECO:0000313" key="1">
    <source>
        <dbReference type="EnsemblMetazoa" id="AMAM019384-PA"/>
    </source>
</evidence>
<reference evidence="2" key="1">
    <citation type="submission" date="2013-09" db="EMBL/GenBank/DDBJ databases">
        <title>The Genome Sequence of Anopheles maculatus species B.</title>
        <authorList>
            <consortium name="The Broad Institute Genomics Platform"/>
            <person name="Neafsey D.E."/>
            <person name="Besansky N."/>
            <person name="Howell P."/>
            <person name="Walton C."/>
            <person name="Young S.K."/>
            <person name="Zeng Q."/>
            <person name="Gargeya S."/>
            <person name="Fitzgerald M."/>
            <person name="Haas B."/>
            <person name="Abouelleil A."/>
            <person name="Allen A.W."/>
            <person name="Alvarado L."/>
            <person name="Arachchi H.M."/>
            <person name="Berlin A.M."/>
            <person name="Chapman S.B."/>
            <person name="Gainer-Dewar J."/>
            <person name="Goldberg J."/>
            <person name="Griggs A."/>
            <person name="Gujja S."/>
            <person name="Hansen M."/>
            <person name="Howarth C."/>
            <person name="Imamovic A."/>
            <person name="Ireland A."/>
            <person name="Larimer J."/>
            <person name="McCowan C."/>
            <person name="Murphy C."/>
            <person name="Pearson M."/>
            <person name="Poon T.W."/>
            <person name="Priest M."/>
            <person name="Roberts A."/>
            <person name="Saif S."/>
            <person name="Shea T."/>
            <person name="Sisk P."/>
            <person name="Sykes S."/>
            <person name="Wortman J."/>
            <person name="Nusbaum C."/>
            <person name="Birren B."/>
        </authorList>
    </citation>
    <scope>NUCLEOTIDE SEQUENCE [LARGE SCALE GENOMIC DNA]</scope>
    <source>
        <strain evidence="2">maculatus3</strain>
    </source>
</reference>
<keyword evidence="2" id="KW-1185">Reference proteome</keyword>
<name>A0A182T4D0_9DIPT</name>